<name>A0A1R3WFS6_9RHOB</name>
<dbReference type="AlphaFoldDB" id="A0A1R3WFS6"/>
<gene>
    <name evidence="2" type="ORF">SAMN05421849_0475</name>
</gene>
<feature type="transmembrane region" description="Helical" evidence="1">
    <location>
        <begin position="119"/>
        <end position="140"/>
    </location>
</feature>
<organism evidence="2 3">
    <name type="scientific">Pontibaca methylaminivorans</name>
    <dbReference type="NCBI Taxonomy" id="515897"/>
    <lineage>
        <taxon>Bacteria</taxon>
        <taxon>Pseudomonadati</taxon>
        <taxon>Pseudomonadota</taxon>
        <taxon>Alphaproteobacteria</taxon>
        <taxon>Rhodobacterales</taxon>
        <taxon>Roseobacteraceae</taxon>
        <taxon>Pontibaca</taxon>
    </lineage>
</organism>
<feature type="transmembrane region" description="Helical" evidence="1">
    <location>
        <begin position="39"/>
        <end position="67"/>
    </location>
</feature>
<evidence type="ECO:0000313" key="2">
    <source>
        <dbReference type="EMBL" id="SIT76256.1"/>
    </source>
</evidence>
<feature type="transmembrane region" description="Helical" evidence="1">
    <location>
        <begin position="79"/>
        <end position="99"/>
    </location>
</feature>
<evidence type="ECO:0000313" key="3">
    <source>
        <dbReference type="Proteomes" id="UP000192455"/>
    </source>
</evidence>
<keyword evidence="1" id="KW-1133">Transmembrane helix</keyword>
<reference evidence="2 3" key="1">
    <citation type="submission" date="2017-01" db="EMBL/GenBank/DDBJ databases">
        <authorList>
            <person name="Mah S.A."/>
            <person name="Swanson W.J."/>
            <person name="Moy G.W."/>
            <person name="Vacquier V.D."/>
        </authorList>
    </citation>
    <scope>NUCLEOTIDE SEQUENCE [LARGE SCALE GENOMIC DNA]</scope>
    <source>
        <strain evidence="2 3">DSM 21219</strain>
    </source>
</reference>
<feature type="transmembrane region" description="Helical" evidence="1">
    <location>
        <begin position="203"/>
        <end position="222"/>
    </location>
</feature>
<dbReference type="RefSeq" id="WP_076646923.1">
    <property type="nucleotide sequence ID" value="NZ_FTPS01000001.1"/>
</dbReference>
<proteinExistence type="predicted"/>
<feature type="transmembrane region" description="Helical" evidence="1">
    <location>
        <begin position="161"/>
        <end position="183"/>
    </location>
</feature>
<dbReference type="Proteomes" id="UP000192455">
    <property type="component" value="Unassembled WGS sequence"/>
</dbReference>
<protein>
    <recommendedName>
        <fullName evidence="4">DUF3307 domain-containing protein</fullName>
    </recommendedName>
</protein>
<dbReference type="Pfam" id="PF11750">
    <property type="entry name" value="DUF3307"/>
    <property type="match status" value="1"/>
</dbReference>
<dbReference type="InterPro" id="IPR021737">
    <property type="entry name" value="Phage_phiKZ_Orf197"/>
</dbReference>
<keyword evidence="1" id="KW-0472">Membrane</keyword>
<sequence>MIETLTALFFAHVCADFLLQTNWIHANKHRARALLLHGVIVLVCAQAALGRVDSVELLALALAHIAIDAIKTRLRRPGLAAFLLDQGAHLATLAAVAFWSPDLWAGGIWARWPGLLPLMALAGGAITALIAGQYAVGLLMRPHASRIRDQGLRRGGRQIGLLERALVFVLLLADLAAGIGFLVAAKSLLRFGTAARDQRSAEYVIIGTLASFGWALLAALATRGWLDLLPPLALVAR</sequence>
<dbReference type="OrthoDB" id="8536716at2"/>
<keyword evidence="3" id="KW-1185">Reference proteome</keyword>
<evidence type="ECO:0008006" key="4">
    <source>
        <dbReference type="Google" id="ProtNLM"/>
    </source>
</evidence>
<accession>A0A1R3WFS6</accession>
<evidence type="ECO:0000256" key="1">
    <source>
        <dbReference type="SAM" id="Phobius"/>
    </source>
</evidence>
<dbReference type="EMBL" id="FTPS01000001">
    <property type="protein sequence ID" value="SIT76256.1"/>
    <property type="molecule type" value="Genomic_DNA"/>
</dbReference>
<dbReference type="STRING" id="515897.SAMN05421849_0475"/>
<keyword evidence="1" id="KW-0812">Transmembrane</keyword>